<accession>A0A6P2DH29</accession>
<keyword evidence="3" id="KW-1185">Reference proteome</keyword>
<evidence type="ECO:0000313" key="2">
    <source>
        <dbReference type="EMBL" id="VTS00343.1"/>
    </source>
</evidence>
<dbReference type="KEGG" id="gms:SOIL9_82160"/>
<keyword evidence="1" id="KW-0812">Transmembrane</keyword>
<reference evidence="2 3" key="1">
    <citation type="submission" date="2019-05" db="EMBL/GenBank/DDBJ databases">
        <authorList>
            <consortium name="Science for Life Laboratories"/>
        </authorList>
    </citation>
    <scope>NUCLEOTIDE SEQUENCE [LARGE SCALE GENOMIC DNA]</scope>
    <source>
        <strain evidence="2">Soil9</strain>
    </source>
</reference>
<dbReference type="RefSeq" id="WP_162672142.1">
    <property type="nucleotide sequence ID" value="NZ_LR593886.1"/>
</dbReference>
<organism evidence="2 3">
    <name type="scientific">Gemmata massiliana</name>
    <dbReference type="NCBI Taxonomy" id="1210884"/>
    <lineage>
        <taxon>Bacteria</taxon>
        <taxon>Pseudomonadati</taxon>
        <taxon>Planctomycetota</taxon>
        <taxon>Planctomycetia</taxon>
        <taxon>Gemmatales</taxon>
        <taxon>Gemmataceae</taxon>
        <taxon>Gemmata</taxon>
    </lineage>
</organism>
<dbReference type="AlphaFoldDB" id="A0A6P2DH29"/>
<feature type="transmembrane region" description="Helical" evidence="1">
    <location>
        <begin position="107"/>
        <end position="128"/>
    </location>
</feature>
<keyword evidence="1" id="KW-1133">Transmembrane helix</keyword>
<gene>
    <name evidence="2" type="ORF">SOIL9_82160</name>
</gene>
<evidence type="ECO:0000256" key="1">
    <source>
        <dbReference type="SAM" id="Phobius"/>
    </source>
</evidence>
<feature type="transmembrane region" description="Helical" evidence="1">
    <location>
        <begin position="32"/>
        <end position="53"/>
    </location>
</feature>
<protein>
    <submittedName>
        <fullName evidence="2">Uncharacterized protein</fullName>
    </submittedName>
</protein>
<keyword evidence="1" id="KW-0472">Membrane</keyword>
<evidence type="ECO:0000313" key="3">
    <source>
        <dbReference type="Proteomes" id="UP000464178"/>
    </source>
</evidence>
<feature type="transmembrane region" description="Helical" evidence="1">
    <location>
        <begin position="295"/>
        <end position="315"/>
    </location>
</feature>
<dbReference type="Proteomes" id="UP000464178">
    <property type="component" value="Chromosome"/>
</dbReference>
<name>A0A6P2DH29_9BACT</name>
<sequence>MSVAAPAATTMFAAQGSRIAFALGFVGLAISAAVLSGALPITFAFATVFLFAGPHNWFEARYALGRLPARAGKLWGFFLASVLGIVGLSAGYAALPFAVSRISDAHLGLSLYAGWATVFLFWVALLVWMRSHTNPRFDGGWVWPAACLVCAGAWLNPVALPIALVYLHPLMALWLLDRELARSRPAWRRTYWCAVASVPLLLLALWWHLRDAPELPGTDQITLAFAPQTLSAETLTAHAGAWALPGVSPHFLVAAHTFLEMMHYGVWVVLIPLVGMRSWPWQLKTIPAARRSRSWARGIAAILTLGVLIVAVLWVCFGIDYETTRRVYFTVAMIHVLAEVPFLLRMM</sequence>
<feature type="transmembrane region" description="Helical" evidence="1">
    <location>
        <begin position="251"/>
        <end position="274"/>
    </location>
</feature>
<feature type="transmembrane region" description="Helical" evidence="1">
    <location>
        <begin position="189"/>
        <end position="209"/>
    </location>
</feature>
<feature type="transmembrane region" description="Helical" evidence="1">
    <location>
        <begin position="74"/>
        <end position="95"/>
    </location>
</feature>
<dbReference type="EMBL" id="LR593886">
    <property type="protein sequence ID" value="VTS00343.1"/>
    <property type="molecule type" value="Genomic_DNA"/>
</dbReference>
<feature type="transmembrane region" description="Helical" evidence="1">
    <location>
        <begin position="327"/>
        <end position="344"/>
    </location>
</feature>
<proteinExistence type="predicted"/>